<proteinExistence type="predicted"/>
<dbReference type="AlphaFoldDB" id="A0A1B9GUJ2"/>
<reference evidence="2 3" key="1">
    <citation type="submission" date="2013-07" db="EMBL/GenBank/DDBJ databases">
        <title>The Genome Sequence of Cryptococcus heveanensis BCC8398.</title>
        <authorList>
            <consortium name="The Broad Institute Genome Sequencing Platform"/>
            <person name="Cuomo C."/>
            <person name="Litvintseva A."/>
            <person name="Chen Y."/>
            <person name="Heitman J."/>
            <person name="Sun S."/>
            <person name="Springer D."/>
            <person name="Dromer F."/>
            <person name="Young S.K."/>
            <person name="Zeng Q."/>
            <person name="Gargeya S."/>
            <person name="Fitzgerald M."/>
            <person name="Abouelleil A."/>
            <person name="Alvarado L."/>
            <person name="Berlin A.M."/>
            <person name="Chapman S.B."/>
            <person name="Dewar J."/>
            <person name="Goldberg J."/>
            <person name="Griggs A."/>
            <person name="Gujja S."/>
            <person name="Hansen M."/>
            <person name="Howarth C."/>
            <person name="Imamovic A."/>
            <person name="Larimer J."/>
            <person name="McCowan C."/>
            <person name="Murphy C."/>
            <person name="Pearson M."/>
            <person name="Priest M."/>
            <person name="Roberts A."/>
            <person name="Saif S."/>
            <person name="Shea T."/>
            <person name="Sykes S."/>
            <person name="Wortman J."/>
            <person name="Nusbaum C."/>
            <person name="Birren B."/>
        </authorList>
    </citation>
    <scope>NUCLEOTIDE SEQUENCE [LARGE SCALE GENOMIC DNA]</scope>
    <source>
        <strain evidence="2 3">BCC8398</strain>
    </source>
</reference>
<protein>
    <submittedName>
        <fullName evidence="2">Uncharacterized protein</fullName>
    </submittedName>
</protein>
<organism evidence="2 3">
    <name type="scientific">Kwoniella heveanensis BCC8398</name>
    <dbReference type="NCBI Taxonomy" id="1296120"/>
    <lineage>
        <taxon>Eukaryota</taxon>
        <taxon>Fungi</taxon>
        <taxon>Dikarya</taxon>
        <taxon>Basidiomycota</taxon>
        <taxon>Agaricomycotina</taxon>
        <taxon>Tremellomycetes</taxon>
        <taxon>Tremellales</taxon>
        <taxon>Cryptococcaceae</taxon>
        <taxon>Kwoniella</taxon>
    </lineage>
</organism>
<gene>
    <name evidence="2" type="ORF">I316_03752</name>
</gene>
<feature type="region of interest" description="Disordered" evidence="1">
    <location>
        <begin position="14"/>
        <end position="49"/>
    </location>
</feature>
<name>A0A1B9GUJ2_9TREE</name>
<keyword evidence="3" id="KW-1185">Reference proteome</keyword>
<feature type="region of interest" description="Disordered" evidence="1">
    <location>
        <begin position="378"/>
        <end position="398"/>
    </location>
</feature>
<feature type="compositionally biased region" description="Low complexity" evidence="1">
    <location>
        <begin position="161"/>
        <end position="182"/>
    </location>
</feature>
<dbReference type="EMBL" id="KV700124">
    <property type="protein sequence ID" value="OCF34709.1"/>
    <property type="molecule type" value="Genomic_DNA"/>
</dbReference>
<feature type="region of interest" description="Disordered" evidence="1">
    <location>
        <begin position="161"/>
        <end position="191"/>
    </location>
</feature>
<dbReference type="Proteomes" id="UP000092666">
    <property type="component" value="Unassembled WGS sequence"/>
</dbReference>
<evidence type="ECO:0000313" key="2">
    <source>
        <dbReference type="EMBL" id="OCF34709.1"/>
    </source>
</evidence>
<accession>A0A1B9GUJ2</accession>
<evidence type="ECO:0000313" key="3">
    <source>
        <dbReference type="Proteomes" id="UP000092666"/>
    </source>
</evidence>
<sequence>MSSPFPIPNLGSSPFPFSLPQIAQPSPQTQPLAGGTGTGTGSTPAPFFAPSPLSQLISSSISSLPVGLGSTSSGFTPSIAASLQQNPLGSNSSINGNGIGVVTGTGTGTGVSPAFQGITPNTSALLAAVGVTPSQVGSIALGPNHSNISFNLNAIPSAQAQIHNQNQDQSQSQSQSGAQTTGGAAGYGGGKKQEIGLEQMIRSMTDTETLLARAEVVLGEIKEVEGRVFEGTKEGDSERLLDGQLIQTALLLSQSSLFGALPVLPMDGSSTTSTSDLNANATVAPLGTTSSDPATQAEIEMINPTSGGITADQSAAPAPAAVAATASTGSGSGVTMADLINWAEQRAALEFGRREALKAGAKAVVDILKASASASASASAGAGVGGNTNVGAATGSAR</sequence>
<reference evidence="3" key="2">
    <citation type="submission" date="2013-12" db="EMBL/GenBank/DDBJ databases">
        <title>Evolution of pathogenesis and genome organization in the Tremellales.</title>
        <authorList>
            <person name="Cuomo C."/>
            <person name="Litvintseva A."/>
            <person name="Heitman J."/>
            <person name="Chen Y."/>
            <person name="Sun S."/>
            <person name="Springer D."/>
            <person name="Dromer F."/>
            <person name="Young S."/>
            <person name="Zeng Q."/>
            <person name="Chapman S."/>
            <person name="Gujja S."/>
            <person name="Saif S."/>
            <person name="Birren B."/>
        </authorList>
    </citation>
    <scope>NUCLEOTIDE SEQUENCE [LARGE SCALE GENOMIC DNA]</scope>
    <source>
        <strain evidence="3">BCC8398</strain>
    </source>
</reference>
<feature type="compositionally biased region" description="Low complexity" evidence="1">
    <location>
        <begin position="389"/>
        <end position="398"/>
    </location>
</feature>
<dbReference type="OrthoDB" id="2565394at2759"/>
<evidence type="ECO:0000256" key="1">
    <source>
        <dbReference type="SAM" id="MobiDB-lite"/>
    </source>
</evidence>